<organism evidence="2 3">
    <name type="scientific">Tritrichomonas foetus</name>
    <dbReference type="NCBI Taxonomy" id="1144522"/>
    <lineage>
        <taxon>Eukaryota</taxon>
        <taxon>Metamonada</taxon>
        <taxon>Parabasalia</taxon>
        <taxon>Tritrichomonadida</taxon>
        <taxon>Tritrichomonadidae</taxon>
        <taxon>Tritrichomonas</taxon>
    </lineage>
</organism>
<protein>
    <submittedName>
        <fullName evidence="2">Uncharacterized protein</fullName>
    </submittedName>
</protein>
<feature type="compositionally biased region" description="Polar residues" evidence="1">
    <location>
        <begin position="151"/>
        <end position="160"/>
    </location>
</feature>
<dbReference type="GO" id="GO:0030674">
    <property type="term" value="F:protein-macromolecule adaptor activity"/>
    <property type="evidence" value="ECO:0007669"/>
    <property type="project" value="TreeGrafter"/>
</dbReference>
<keyword evidence="3" id="KW-1185">Reference proteome</keyword>
<dbReference type="GO" id="GO:0006995">
    <property type="term" value="P:cellular response to nitrogen starvation"/>
    <property type="evidence" value="ECO:0007669"/>
    <property type="project" value="TreeGrafter"/>
</dbReference>
<dbReference type="Proteomes" id="UP000179807">
    <property type="component" value="Unassembled WGS sequence"/>
</dbReference>
<feature type="region of interest" description="Disordered" evidence="1">
    <location>
        <begin position="1091"/>
        <end position="1113"/>
    </location>
</feature>
<name>A0A1J4J3M8_9EUKA</name>
<dbReference type="GO" id="GO:0000045">
    <property type="term" value="P:autophagosome assembly"/>
    <property type="evidence" value="ECO:0007669"/>
    <property type="project" value="TreeGrafter"/>
</dbReference>
<dbReference type="PANTHER" id="PTHR12768:SF4">
    <property type="entry name" value="BECLIN-1"/>
    <property type="match status" value="1"/>
</dbReference>
<feature type="region of interest" description="Disordered" evidence="1">
    <location>
        <begin position="135"/>
        <end position="166"/>
    </location>
</feature>
<feature type="region of interest" description="Disordered" evidence="1">
    <location>
        <begin position="629"/>
        <end position="694"/>
    </location>
</feature>
<proteinExistence type="predicted"/>
<gene>
    <name evidence="2" type="ORF">TRFO_12323</name>
</gene>
<sequence>MELNGTFQKKFKKCVKLHFIQYSNLKMIDDFSEVDELSEVIDDFVLQKPFRTLSTLMIDFNARGPDPNINDSELQNLKNALSGVYDMLGTLGECNNKSLYEFLDTIFTASSLIQEQNDKITAKLQDEVNNLKGDMISDSGSLSEKEKYLSNPKSQQAQNKAQDHPNDQSVIKQVSNHFNFVANDVQSLISNLDRVNLEASNGLVKQVVQSFDLPRTTTQRNLVSALEDKITEMVNDGENKRNNSFSEDDEFANSPLFPNEDPSDPTVSKAQLITTVNALRDEVESLRESIVDQDSILKPFEDIPIKTEEIDNIILSDQPLLNKVQNIATVLSLNFFSSEDVMMTNEKLLSLASGLFRFISSIGSSKSAYSSIYSETPFEDMRQLLLSQAERVQIFLNDNAMGIVQDHSLFEKLVSKNDGRDLFESVKRYLVNYSRPQTQESEQLYFLLMEAIAACDILRKFSGEAQKACRKQISDVREMKEYSKHLEKSIEAQQVETMTSIQESNIRADDTVNAVRSVLRNAIRKGQTDLQPILDSLEVLNNTTDIQEDEYVDSLQMQLNQARQNNLELKKAREHLIRETQSDLARVQEQVNKMKESTKKKISQKTKENRKLTKALKEAREKINQQNKEIEILKQNSSPATTTSAQSPQQNNEIQKEDKKEDQEEKMNPEAENKHEDSQDQYNEQSKALLKEIEEQFQSTKEEYERVISSMRAEIEEYQNTKQREFDIAKQSFEETLSKAQSMIDDEKEKVKSLTSQKDKLSEELEKFQKQYKDMKRSEEESLDQAERLSKKYHEIHEDLTQLEEEKRQLSNQLEMNEKKYAVYQNILKDHRELNDKYNDLVQELDNVRKESNHEMNELLTGIARLFTEYVDLSVRLDSAHILEMLQEIQHIVLESEIQRNQLQDKENILDEICGQLNVNKSSDILPEIQRLVKRHHRSTEEVTEKTKENRALQDSRKNFLQIEDWLIRMYVVVSGGVCQDVTTTEMENAVEDALVCNFGNLIQSRKIGILKAEKRLLKSNLLSQVPKTQTHEKPKLTFRNLLIVSMLIVKTKRLSGHLDSAYTFENAVQAEQRQAREFERDRDTTEIEDDFFTTSPTTNPPLSPIANFGRPF</sequence>
<evidence type="ECO:0000313" key="2">
    <source>
        <dbReference type="EMBL" id="OHS92767.1"/>
    </source>
</evidence>
<feature type="region of interest" description="Disordered" evidence="1">
    <location>
        <begin position="591"/>
        <end position="613"/>
    </location>
</feature>
<dbReference type="GO" id="GO:0000407">
    <property type="term" value="C:phagophore assembly site"/>
    <property type="evidence" value="ECO:0007669"/>
    <property type="project" value="TreeGrafter"/>
</dbReference>
<dbReference type="GO" id="GO:0034272">
    <property type="term" value="C:phosphatidylinositol 3-kinase complex, class III, type II"/>
    <property type="evidence" value="ECO:0007669"/>
    <property type="project" value="TreeGrafter"/>
</dbReference>
<comment type="caution">
    <text evidence="2">The sequence shown here is derived from an EMBL/GenBank/DDBJ whole genome shotgun (WGS) entry which is preliminary data.</text>
</comment>
<dbReference type="RefSeq" id="XP_068345904.1">
    <property type="nucleotide sequence ID" value="XM_068496565.1"/>
</dbReference>
<dbReference type="GO" id="GO:0045324">
    <property type="term" value="P:late endosome to vacuole transport"/>
    <property type="evidence" value="ECO:0007669"/>
    <property type="project" value="TreeGrafter"/>
</dbReference>
<dbReference type="EMBL" id="MLAK01001470">
    <property type="protein sequence ID" value="OHS92767.1"/>
    <property type="molecule type" value="Genomic_DNA"/>
</dbReference>
<dbReference type="GO" id="GO:0034271">
    <property type="term" value="C:phosphatidylinositol 3-kinase complex, class III, type I"/>
    <property type="evidence" value="ECO:0007669"/>
    <property type="project" value="TreeGrafter"/>
</dbReference>
<dbReference type="AlphaFoldDB" id="A0A1J4J3M8"/>
<dbReference type="InterPro" id="IPR007243">
    <property type="entry name" value="Atg6/Beclin"/>
</dbReference>
<reference evidence="2" key="1">
    <citation type="submission" date="2016-10" db="EMBL/GenBank/DDBJ databases">
        <authorList>
            <person name="Benchimol M."/>
            <person name="Almeida L.G."/>
            <person name="Vasconcelos A.T."/>
            <person name="Perreira-Neves A."/>
            <person name="Rosa I.A."/>
            <person name="Tasca T."/>
            <person name="Bogo M.R."/>
            <person name="de Souza W."/>
        </authorList>
    </citation>
    <scope>NUCLEOTIDE SEQUENCE [LARGE SCALE GENOMIC DNA]</scope>
    <source>
        <strain evidence="2">K</strain>
    </source>
</reference>
<accession>A0A1J4J3M8</accession>
<dbReference type="GeneID" id="94831269"/>
<feature type="compositionally biased region" description="Basic and acidic residues" evidence="1">
    <location>
        <begin position="654"/>
        <end position="678"/>
    </location>
</feature>
<dbReference type="GO" id="GO:0043548">
    <property type="term" value="F:phosphatidylinositol 3-kinase binding"/>
    <property type="evidence" value="ECO:0007669"/>
    <property type="project" value="TreeGrafter"/>
</dbReference>
<feature type="region of interest" description="Disordered" evidence="1">
    <location>
        <begin position="235"/>
        <end position="267"/>
    </location>
</feature>
<dbReference type="VEuPathDB" id="TrichDB:TRFO_12323"/>
<evidence type="ECO:0000313" key="3">
    <source>
        <dbReference type="Proteomes" id="UP000179807"/>
    </source>
</evidence>
<feature type="compositionally biased region" description="Basic and acidic residues" evidence="1">
    <location>
        <begin position="592"/>
        <end position="613"/>
    </location>
</feature>
<dbReference type="PANTHER" id="PTHR12768">
    <property type="entry name" value="BECLIN 1"/>
    <property type="match status" value="1"/>
</dbReference>
<dbReference type="GO" id="GO:0000423">
    <property type="term" value="P:mitophagy"/>
    <property type="evidence" value="ECO:0007669"/>
    <property type="project" value="TreeGrafter"/>
</dbReference>
<feature type="compositionally biased region" description="Low complexity" evidence="1">
    <location>
        <begin position="635"/>
        <end position="653"/>
    </location>
</feature>
<evidence type="ECO:0000256" key="1">
    <source>
        <dbReference type="SAM" id="MobiDB-lite"/>
    </source>
</evidence>